<evidence type="ECO:0000313" key="2">
    <source>
        <dbReference type="Proteomes" id="UP000053239"/>
    </source>
</evidence>
<gene>
    <name evidence="1" type="ORF">PVNG_03811</name>
</gene>
<evidence type="ECO:0000313" key="1">
    <source>
        <dbReference type="EMBL" id="KMZ98972.1"/>
    </source>
</evidence>
<dbReference type="EMBL" id="KQ235435">
    <property type="protein sequence ID" value="KMZ98972.1"/>
    <property type="molecule type" value="Genomic_DNA"/>
</dbReference>
<organism evidence="1 2">
    <name type="scientific">Plasmodium vivax North Korean</name>
    <dbReference type="NCBI Taxonomy" id="1035514"/>
    <lineage>
        <taxon>Eukaryota</taxon>
        <taxon>Sar</taxon>
        <taxon>Alveolata</taxon>
        <taxon>Apicomplexa</taxon>
        <taxon>Aconoidasida</taxon>
        <taxon>Haemosporida</taxon>
        <taxon>Plasmodiidae</taxon>
        <taxon>Plasmodium</taxon>
        <taxon>Plasmodium (Plasmodium)</taxon>
    </lineage>
</organism>
<sequence>MKDSIQKITTYNIEKLRGSILIIKIILYPFLDKIWTLYDEFNESIDNLDHEKDDSVSMCKLIMGKVPGNNEWYNKLCIKLIRNLGAFSIIKNNDKNKYNIERCKNINSWLYYIIKNNEVHQGVITDIFTQSNNLMGDHNIKHQCSNYLYKDKYINPDQIIKLINLEDYMNDFLSILKDNNHKNHCLCRKFIFDCVNIYKKMYKEYCTVPYKEHINRTDTCDKLSAFASAYMPFIFSNESIRSKIPSLDAAEKELILTCQTDIGNQVMKPVQGEKL</sequence>
<evidence type="ECO:0008006" key="3">
    <source>
        <dbReference type="Google" id="ProtNLM"/>
    </source>
</evidence>
<dbReference type="Proteomes" id="UP000053239">
    <property type="component" value="Unassembled WGS sequence"/>
</dbReference>
<proteinExistence type="predicted"/>
<name>A0A0J9TVV9_PLAVI</name>
<dbReference type="AlphaFoldDB" id="A0A0J9TVV9"/>
<protein>
    <recommendedName>
        <fullName evidence="3">Variable surface protein</fullName>
    </recommendedName>
</protein>
<accession>A0A0J9TVV9</accession>
<reference evidence="1 2" key="1">
    <citation type="submission" date="2011-09" db="EMBL/GenBank/DDBJ databases">
        <title>The Genome Sequence of Plasmodium vivax North Korean.</title>
        <authorList>
            <consortium name="The Broad Institute Genome Sequencing Platform"/>
            <consortium name="The Broad Institute Genome Sequencing Center for Infectious Disease"/>
            <person name="Neafsey D."/>
            <person name="Carlton J."/>
            <person name="Barnwell J."/>
            <person name="Collins W."/>
            <person name="Escalante A."/>
            <person name="Mullikin J."/>
            <person name="Saul A."/>
            <person name="Guigo R."/>
            <person name="Camara F."/>
            <person name="Young S.K."/>
            <person name="Zeng Q."/>
            <person name="Gargeya S."/>
            <person name="Fitzgerald M."/>
            <person name="Haas B."/>
            <person name="Abouelleil A."/>
            <person name="Alvarado L."/>
            <person name="Arachchi H.M."/>
            <person name="Berlin A."/>
            <person name="Brown A."/>
            <person name="Chapman S.B."/>
            <person name="Chen Z."/>
            <person name="Dunbar C."/>
            <person name="Freedman E."/>
            <person name="Gearin G."/>
            <person name="Gellesch M."/>
            <person name="Goldberg J."/>
            <person name="Griggs A."/>
            <person name="Gujja S."/>
            <person name="Heiman D."/>
            <person name="Howarth C."/>
            <person name="Larson L."/>
            <person name="Lui A."/>
            <person name="MacDonald P.J.P."/>
            <person name="Montmayeur A."/>
            <person name="Murphy C."/>
            <person name="Neiman D."/>
            <person name="Pearson M."/>
            <person name="Priest M."/>
            <person name="Roberts A."/>
            <person name="Saif S."/>
            <person name="Shea T."/>
            <person name="Shenoy N."/>
            <person name="Sisk P."/>
            <person name="Stolte C."/>
            <person name="Sykes S."/>
            <person name="Wortman J."/>
            <person name="Nusbaum C."/>
            <person name="Birren B."/>
        </authorList>
    </citation>
    <scope>NUCLEOTIDE SEQUENCE [LARGE SCALE GENOMIC DNA]</scope>
    <source>
        <strain evidence="1 2">North Korean</strain>
    </source>
</reference>